<dbReference type="GO" id="GO:0016740">
    <property type="term" value="F:transferase activity"/>
    <property type="evidence" value="ECO:0007669"/>
    <property type="project" value="UniProtKB-ARBA"/>
</dbReference>
<evidence type="ECO:0000313" key="6">
    <source>
        <dbReference type="EMBL" id="SMX33976.1"/>
    </source>
</evidence>
<reference evidence="7" key="1">
    <citation type="submission" date="2017-05" db="EMBL/GenBank/DDBJ databases">
        <authorList>
            <person name="Rodrigo-Torres L."/>
            <person name="Arahal R. D."/>
            <person name="Lucena T."/>
        </authorList>
    </citation>
    <scope>NUCLEOTIDE SEQUENCE [LARGE SCALE GENOMIC DNA]</scope>
    <source>
        <strain evidence="7">CECT 8621</strain>
    </source>
</reference>
<dbReference type="Proteomes" id="UP000202922">
    <property type="component" value="Unassembled WGS sequence"/>
</dbReference>
<keyword evidence="4 5" id="KW-0472">Membrane</keyword>
<dbReference type="GO" id="GO:0012505">
    <property type="term" value="C:endomembrane system"/>
    <property type="evidence" value="ECO:0007669"/>
    <property type="project" value="UniProtKB-SubCell"/>
</dbReference>
<feature type="transmembrane region" description="Helical" evidence="5">
    <location>
        <begin position="59"/>
        <end position="78"/>
    </location>
</feature>
<dbReference type="Gene3D" id="1.20.120.1630">
    <property type="match status" value="1"/>
</dbReference>
<accession>A0A238JW77</accession>
<proteinExistence type="predicted"/>
<evidence type="ECO:0000256" key="1">
    <source>
        <dbReference type="ARBA" id="ARBA00004127"/>
    </source>
</evidence>
<dbReference type="InterPro" id="IPR007318">
    <property type="entry name" value="Phopholipid_MeTrfase"/>
</dbReference>
<evidence type="ECO:0008006" key="8">
    <source>
        <dbReference type="Google" id="ProtNLM"/>
    </source>
</evidence>
<dbReference type="PANTHER" id="PTHR12714">
    <property type="entry name" value="PROTEIN-S ISOPRENYLCYSTEINE O-METHYLTRANSFERASE"/>
    <property type="match status" value="1"/>
</dbReference>
<dbReference type="PANTHER" id="PTHR12714:SF24">
    <property type="entry name" value="SLR1182 PROTEIN"/>
    <property type="match status" value="1"/>
</dbReference>
<keyword evidence="7" id="KW-1185">Reference proteome</keyword>
<dbReference type="AlphaFoldDB" id="A0A238JW77"/>
<name>A0A238JW77_9RHOB</name>
<protein>
    <recommendedName>
        <fullName evidence="8">S-isoprenylcysteine methyltransferase</fullName>
    </recommendedName>
</protein>
<evidence type="ECO:0000256" key="3">
    <source>
        <dbReference type="ARBA" id="ARBA00022989"/>
    </source>
</evidence>
<comment type="subcellular location">
    <subcellularLocation>
        <location evidence="1">Endomembrane system</location>
        <topology evidence="1">Multi-pass membrane protein</topology>
    </subcellularLocation>
</comment>
<keyword evidence="2 5" id="KW-0812">Transmembrane</keyword>
<evidence type="ECO:0000256" key="4">
    <source>
        <dbReference type="ARBA" id="ARBA00023136"/>
    </source>
</evidence>
<keyword evidence="3 5" id="KW-1133">Transmembrane helix</keyword>
<evidence type="ECO:0000313" key="7">
    <source>
        <dbReference type="Proteomes" id="UP000202922"/>
    </source>
</evidence>
<feature type="transmembrane region" description="Helical" evidence="5">
    <location>
        <begin position="122"/>
        <end position="140"/>
    </location>
</feature>
<feature type="transmembrane region" description="Helical" evidence="5">
    <location>
        <begin position="20"/>
        <end position="39"/>
    </location>
</feature>
<evidence type="ECO:0000256" key="5">
    <source>
        <dbReference type="SAM" id="Phobius"/>
    </source>
</evidence>
<sequence length="166" mass="19191">MIWRDGCNYWRIGEEMRFLLKWLDLPPIWLAFFGVTAWGQSRLLPAFSFGKWADWVGTALVGAGVLIAVSAILQFFGNRTSVIPRRTPRTLIRTGIYRLTRNPIYLADAMVLGGLILRWDAVLSVVLVPVFMAVIHRRFIKGEEMRIREEFGEAFDAYASRVRRWL</sequence>
<gene>
    <name evidence="6" type="ORF">COL8621_01138</name>
</gene>
<dbReference type="Pfam" id="PF04191">
    <property type="entry name" value="PEMT"/>
    <property type="match status" value="1"/>
</dbReference>
<dbReference type="EMBL" id="FXYE01000001">
    <property type="protein sequence ID" value="SMX33976.1"/>
    <property type="molecule type" value="Genomic_DNA"/>
</dbReference>
<organism evidence="6 7">
    <name type="scientific">Actibacterium lipolyticum</name>
    <dbReference type="NCBI Taxonomy" id="1524263"/>
    <lineage>
        <taxon>Bacteria</taxon>
        <taxon>Pseudomonadati</taxon>
        <taxon>Pseudomonadota</taxon>
        <taxon>Alphaproteobacteria</taxon>
        <taxon>Rhodobacterales</taxon>
        <taxon>Roseobacteraceae</taxon>
        <taxon>Actibacterium</taxon>
    </lineage>
</organism>
<evidence type="ECO:0000256" key="2">
    <source>
        <dbReference type="ARBA" id="ARBA00022692"/>
    </source>
</evidence>